<comment type="caution">
    <text evidence="1">The sequence shown here is derived from an EMBL/GenBank/DDBJ whole genome shotgun (WGS) entry which is preliminary data.</text>
</comment>
<dbReference type="EMBL" id="RBZV01000001">
    <property type="protein sequence ID" value="RKP52535.1"/>
    <property type="molecule type" value="Genomic_DNA"/>
</dbReference>
<organism evidence="1 2">
    <name type="scientific">Trinickia fusca</name>
    <dbReference type="NCBI Taxonomy" id="2419777"/>
    <lineage>
        <taxon>Bacteria</taxon>
        <taxon>Pseudomonadati</taxon>
        <taxon>Pseudomonadota</taxon>
        <taxon>Betaproteobacteria</taxon>
        <taxon>Burkholderiales</taxon>
        <taxon>Burkholderiaceae</taxon>
        <taxon>Trinickia</taxon>
    </lineage>
</organism>
<reference evidence="1 2" key="1">
    <citation type="submission" date="2018-10" db="EMBL/GenBank/DDBJ databases">
        <title>Paraburkholderia sp. 7MK8-2, isolated from soil.</title>
        <authorList>
            <person name="Gao Z.-H."/>
            <person name="Qiu L.-H."/>
        </authorList>
    </citation>
    <scope>NUCLEOTIDE SEQUENCE [LARGE SCALE GENOMIC DNA]</scope>
    <source>
        <strain evidence="1 2">7MK8-2</strain>
    </source>
</reference>
<dbReference type="RefSeq" id="WP_121275519.1">
    <property type="nucleotide sequence ID" value="NZ_RBZV01000001.1"/>
</dbReference>
<proteinExistence type="predicted"/>
<name>A0A494XPF9_9BURK</name>
<dbReference type="OrthoDB" id="6065011at2"/>
<protein>
    <recommendedName>
        <fullName evidence="3">DUF600 family protein</fullName>
    </recommendedName>
</protein>
<dbReference type="AlphaFoldDB" id="A0A494XPF9"/>
<sequence>MNEVATAIVIELAKEFIGLMRELEPKWSKAYYRFRSEGARYGSNASYVSDSNVSLIGALKWGDFYERMNEHGAKLLETLGKTQGVFLLTVDAEFNYDVQFDWEDLRRWEITKLNGETGLPRGI</sequence>
<accession>A0A494XPF9</accession>
<keyword evidence="2" id="KW-1185">Reference proteome</keyword>
<evidence type="ECO:0000313" key="2">
    <source>
        <dbReference type="Proteomes" id="UP000280434"/>
    </source>
</evidence>
<gene>
    <name evidence="1" type="ORF">D7S89_03240</name>
</gene>
<dbReference type="Proteomes" id="UP000280434">
    <property type="component" value="Unassembled WGS sequence"/>
</dbReference>
<evidence type="ECO:0000313" key="1">
    <source>
        <dbReference type="EMBL" id="RKP52535.1"/>
    </source>
</evidence>
<evidence type="ECO:0008006" key="3">
    <source>
        <dbReference type="Google" id="ProtNLM"/>
    </source>
</evidence>